<dbReference type="InterPro" id="IPR009739">
    <property type="entry name" value="LprI-like_N"/>
</dbReference>
<evidence type="ECO:0000313" key="3">
    <source>
        <dbReference type="Proteomes" id="UP000308917"/>
    </source>
</evidence>
<protein>
    <submittedName>
        <fullName evidence="2">DUF1311 domain-containing protein</fullName>
    </submittedName>
</protein>
<dbReference type="EMBL" id="STFG01000013">
    <property type="protein sequence ID" value="THT99660.1"/>
    <property type="molecule type" value="Genomic_DNA"/>
</dbReference>
<dbReference type="AlphaFoldDB" id="A0A4S8EZC0"/>
<evidence type="ECO:0000313" key="2">
    <source>
        <dbReference type="EMBL" id="THT99660.1"/>
    </source>
</evidence>
<name>A0A4S8EZC0_9BURK</name>
<comment type="caution">
    <text evidence="2">The sequence shown here is derived from an EMBL/GenBank/DDBJ whole genome shotgun (WGS) entry which is preliminary data.</text>
</comment>
<keyword evidence="3" id="KW-1185">Reference proteome</keyword>
<dbReference type="Proteomes" id="UP000308917">
    <property type="component" value="Unassembled WGS sequence"/>
</dbReference>
<organism evidence="2 3">
    <name type="scientific">Lampropedia puyangensis</name>
    <dbReference type="NCBI Taxonomy" id="1330072"/>
    <lineage>
        <taxon>Bacteria</taxon>
        <taxon>Pseudomonadati</taxon>
        <taxon>Pseudomonadota</taxon>
        <taxon>Betaproteobacteria</taxon>
        <taxon>Burkholderiales</taxon>
        <taxon>Comamonadaceae</taxon>
        <taxon>Lampropedia</taxon>
    </lineage>
</organism>
<feature type="domain" description="Lysozyme inhibitor LprI-like N-terminal" evidence="1">
    <location>
        <begin position="65"/>
        <end position="145"/>
    </location>
</feature>
<accession>A0A4S8EZC0</accession>
<gene>
    <name evidence="2" type="ORF">E9531_11970</name>
</gene>
<dbReference type="Pfam" id="PF07007">
    <property type="entry name" value="LprI"/>
    <property type="match status" value="1"/>
</dbReference>
<evidence type="ECO:0000259" key="1">
    <source>
        <dbReference type="Pfam" id="PF07007"/>
    </source>
</evidence>
<proteinExistence type="predicted"/>
<reference evidence="2 3" key="1">
    <citation type="journal article" date="2015" name="Antonie Van Leeuwenhoek">
        <title>Lampropedia puyangensis sp. nov., isolated from symptomatic bark of Populus ? euramericana canker and emended description of Lampropedia hyalina (Ehrenberg 1832) Lee et al. 2004.</title>
        <authorList>
            <person name="Li Y."/>
            <person name="Wang T."/>
            <person name="Piao C.G."/>
            <person name="Wang L.F."/>
            <person name="Tian G.Z."/>
            <person name="Zhu T.H."/>
            <person name="Guo M.W."/>
        </authorList>
    </citation>
    <scope>NUCLEOTIDE SEQUENCE [LARGE SCALE GENOMIC DNA]</scope>
    <source>
        <strain evidence="2 3">2-bin</strain>
    </source>
</reference>
<sequence>MLGARSYVRNTRLSRKWSISTPLCWWTMGRMKSSQTIKAATLLFVLCAIGWVHAQPPSTAHCTAQTCTLQDFEAVRDATEVMYGDVLLVLSAHERPALRSNQNEWRRAARAHCNQTAPAGADLQATNASAHHACMIAQDMQRRQQIRHWLMNGYSVD</sequence>